<keyword evidence="1" id="KW-1133">Transmembrane helix</keyword>
<reference evidence="2" key="1">
    <citation type="journal article" date="2021" name="Nat. Commun.">
        <title>Genetic determinants of endophytism in the Arabidopsis root mycobiome.</title>
        <authorList>
            <person name="Mesny F."/>
            <person name="Miyauchi S."/>
            <person name="Thiergart T."/>
            <person name="Pickel B."/>
            <person name="Atanasova L."/>
            <person name="Karlsson M."/>
            <person name="Huettel B."/>
            <person name="Barry K.W."/>
            <person name="Haridas S."/>
            <person name="Chen C."/>
            <person name="Bauer D."/>
            <person name="Andreopoulos W."/>
            <person name="Pangilinan J."/>
            <person name="LaButti K."/>
            <person name="Riley R."/>
            <person name="Lipzen A."/>
            <person name="Clum A."/>
            <person name="Drula E."/>
            <person name="Henrissat B."/>
            <person name="Kohler A."/>
            <person name="Grigoriev I.V."/>
            <person name="Martin F.M."/>
            <person name="Hacquard S."/>
        </authorList>
    </citation>
    <scope>NUCLEOTIDE SEQUENCE</scope>
    <source>
        <strain evidence="2">MPI-CAGE-CH-0230</strain>
    </source>
</reference>
<name>A0A9P9BJF3_9PEZI</name>
<sequence length="149" mass="16605">MSFSPFRLRPRLFWARGGGGFGCGVLWLATVFVLVQGPTHAMCLSTIVVAEPNIGSGAQSDITILVPRVGPACRKDCLLFLALRLQNTQFSVLHIFMSGLFHNTLLDYCRALWKFLKGKANIVTCAKSDKEYGSDYDPAWWKYGNNLQD</sequence>
<accession>A0A9P9BJF3</accession>
<dbReference type="EMBL" id="JAGTJQ010000013">
    <property type="protein sequence ID" value="KAH7014581.1"/>
    <property type="molecule type" value="Genomic_DNA"/>
</dbReference>
<dbReference type="RefSeq" id="XP_046005548.1">
    <property type="nucleotide sequence ID" value="XM_046155846.1"/>
</dbReference>
<feature type="transmembrane region" description="Helical" evidence="1">
    <location>
        <begin position="12"/>
        <end position="35"/>
    </location>
</feature>
<protein>
    <submittedName>
        <fullName evidence="2">Uncharacterized protein</fullName>
    </submittedName>
</protein>
<dbReference type="AlphaFoldDB" id="A0A9P9BJF3"/>
<keyword evidence="3" id="KW-1185">Reference proteome</keyword>
<proteinExistence type="predicted"/>
<organism evidence="2 3">
    <name type="scientific">Microdochium trichocladiopsis</name>
    <dbReference type="NCBI Taxonomy" id="1682393"/>
    <lineage>
        <taxon>Eukaryota</taxon>
        <taxon>Fungi</taxon>
        <taxon>Dikarya</taxon>
        <taxon>Ascomycota</taxon>
        <taxon>Pezizomycotina</taxon>
        <taxon>Sordariomycetes</taxon>
        <taxon>Xylariomycetidae</taxon>
        <taxon>Xylariales</taxon>
        <taxon>Microdochiaceae</taxon>
        <taxon>Microdochium</taxon>
    </lineage>
</organism>
<evidence type="ECO:0000256" key="1">
    <source>
        <dbReference type="SAM" id="Phobius"/>
    </source>
</evidence>
<dbReference type="GeneID" id="70185392"/>
<dbReference type="Proteomes" id="UP000756346">
    <property type="component" value="Unassembled WGS sequence"/>
</dbReference>
<evidence type="ECO:0000313" key="3">
    <source>
        <dbReference type="Proteomes" id="UP000756346"/>
    </source>
</evidence>
<evidence type="ECO:0000313" key="2">
    <source>
        <dbReference type="EMBL" id="KAH7014581.1"/>
    </source>
</evidence>
<gene>
    <name evidence="2" type="ORF">B0I36DRAFT_338919</name>
</gene>
<keyword evidence="1" id="KW-0472">Membrane</keyword>
<comment type="caution">
    <text evidence="2">The sequence shown here is derived from an EMBL/GenBank/DDBJ whole genome shotgun (WGS) entry which is preliminary data.</text>
</comment>
<keyword evidence="1" id="KW-0812">Transmembrane</keyword>